<evidence type="ECO:0000313" key="4">
    <source>
        <dbReference type="Proteomes" id="UP001153069"/>
    </source>
</evidence>
<gene>
    <name evidence="3" type="ORF">SEMRO_16_G011700.1</name>
</gene>
<accession>A0A9N8DAI1</accession>
<dbReference type="Proteomes" id="UP001153069">
    <property type="component" value="Unassembled WGS sequence"/>
</dbReference>
<protein>
    <submittedName>
        <fullName evidence="3">Uncharacterized protein</fullName>
    </submittedName>
</protein>
<feature type="region of interest" description="Disordered" evidence="1">
    <location>
        <begin position="181"/>
        <end position="204"/>
    </location>
</feature>
<comment type="caution">
    <text evidence="3">The sequence shown here is derived from an EMBL/GenBank/DDBJ whole genome shotgun (WGS) entry which is preliminary data.</text>
</comment>
<evidence type="ECO:0000256" key="1">
    <source>
        <dbReference type="SAM" id="MobiDB-lite"/>
    </source>
</evidence>
<feature type="chain" id="PRO_5040443794" evidence="2">
    <location>
        <begin position="22"/>
        <end position="259"/>
    </location>
</feature>
<evidence type="ECO:0000313" key="3">
    <source>
        <dbReference type="EMBL" id="CAB9497219.1"/>
    </source>
</evidence>
<keyword evidence="4" id="KW-1185">Reference proteome</keyword>
<organism evidence="3 4">
    <name type="scientific">Seminavis robusta</name>
    <dbReference type="NCBI Taxonomy" id="568900"/>
    <lineage>
        <taxon>Eukaryota</taxon>
        <taxon>Sar</taxon>
        <taxon>Stramenopiles</taxon>
        <taxon>Ochrophyta</taxon>
        <taxon>Bacillariophyta</taxon>
        <taxon>Bacillariophyceae</taxon>
        <taxon>Bacillariophycidae</taxon>
        <taxon>Naviculales</taxon>
        <taxon>Naviculaceae</taxon>
        <taxon>Seminavis</taxon>
    </lineage>
</organism>
<proteinExistence type="predicted"/>
<keyword evidence="2" id="KW-0732">Signal</keyword>
<dbReference type="AlphaFoldDB" id="A0A9N8DAI1"/>
<evidence type="ECO:0000256" key="2">
    <source>
        <dbReference type="SAM" id="SignalP"/>
    </source>
</evidence>
<name>A0A9N8DAI1_9STRA</name>
<sequence length="259" mass="27093">MTFSSAFKAVVMMALISIVNARINYPDKLSDISRRDLSGNLDIECHDCTCFSCTGTTDKGDGTMDVTFGHCKDDPGDSLRWMCCVGYDGGEGNCNVVGPCTPEEGTQKCEDIAAGDVLTVNVPTDTETVSINTHDGRTAAAADMDNAVCGGNGNQGGVCAALDATSHCLIHFAIENCGNTPSPTTSFPTTSPTVPGATTPAPAPTPAQPTWGGSFGDPHIRTWAGEQFDVSCTLLAFCFGLFELQSLLCFSKAHSDVPD</sequence>
<feature type="signal peptide" evidence="2">
    <location>
        <begin position="1"/>
        <end position="21"/>
    </location>
</feature>
<dbReference type="EMBL" id="CAICTM010000016">
    <property type="protein sequence ID" value="CAB9497219.1"/>
    <property type="molecule type" value="Genomic_DNA"/>
</dbReference>
<feature type="compositionally biased region" description="Low complexity" evidence="1">
    <location>
        <begin position="181"/>
        <end position="200"/>
    </location>
</feature>
<reference evidence="3" key="1">
    <citation type="submission" date="2020-06" db="EMBL/GenBank/DDBJ databases">
        <authorList>
            <consortium name="Plant Systems Biology data submission"/>
        </authorList>
    </citation>
    <scope>NUCLEOTIDE SEQUENCE</scope>
    <source>
        <strain evidence="3">D6</strain>
    </source>
</reference>